<sequence length="107" mass="11358">MGFLAGASIGGIIVGRGRVGAPRRLLLGTLLSITLIYILGALYLAAWFTLIGGDRVLDALVKAFVVGVAPFIPWDILKAFLAFGLLIATNKMISEFTGGDEELKPRP</sequence>
<proteinExistence type="predicted"/>
<accession>A0A7J3Y0W7</accession>
<dbReference type="GO" id="GO:0005886">
    <property type="term" value="C:plasma membrane"/>
    <property type="evidence" value="ECO:0007669"/>
    <property type="project" value="InterPro"/>
</dbReference>
<protein>
    <recommendedName>
        <fullName evidence="3">BioY protein</fullName>
    </recommendedName>
</protein>
<gene>
    <name evidence="2" type="ORF">ENM60_07370</name>
</gene>
<dbReference type="GO" id="GO:0015225">
    <property type="term" value="F:biotin transmembrane transporter activity"/>
    <property type="evidence" value="ECO:0007669"/>
    <property type="project" value="InterPro"/>
</dbReference>
<evidence type="ECO:0000313" key="2">
    <source>
        <dbReference type="EMBL" id="HHP68580.1"/>
    </source>
</evidence>
<name>A0A7J3Y0W7_9CREN</name>
<evidence type="ECO:0000256" key="1">
    <source>
        <dbReference type="SAM" id="Phobius"/>
    </source>
</evidence>
<organism evidence="2">
    <name type="scientific">Thermogladius calderae</name>
    <dbReference type="NCBI Taxonomy" id="1200300"/>
    <lineage>
        <taxon>Archaea</taxon>
        <taxon>Thermoproteota</taxon>
        <taxon>Thermoprotei</taxon>
        <taxon>Desulfurococcales</taxon>
        <taxon>Desulfurococcaceae</taxon>
        <taxon>Thermogladius</taxon>
    </lineage>
</organism>
<reference evidence="2" key="1">
    <citation type="journal article" date="2020" name="mSystems">
        <title>Genome- and Community-Level Interaction Insights into Carbon Utilization and Element Cycling Functions of Hydrothermarchaeota in Hydrothermal Sediment.</title>
        <authorList>
            <person name="Zhou Z."/>
            <person name="Liu Y."/>
            <person name="Xu W."/>
            <person name="Pan J."/>
            <person name="Luo Z.H."/>
            <person name="Li M."/>
        </authorList>
    </citation>
    <scope>NUCLEOTIDE SEQUENCE [LARGE SCALE GENOMIC DNA]</scope>
    <source>
        <strain evidence="2">SpSt-110</strain>
    </source>
</reference>
<feature type="transmembrane region" description="Helical" evidence="1">
    <location>
        <begin position="63"/>
        <end position="88"/>
    </location>
</feature>
<keyword evidence="1" id="KW-0472">Membrane</keyword>
<evidence type="ECO:0008006" key="3">
    <source>
        <dbReference type="Google" id="ProtNLM"/>
    </source>
</evidence>
<dbReference type="AlphaFoldDB" id="A0A7J3Y0W7"/>
<comment type="caution">
    <text evidence="2">The sequence shown here is derived from an EMBL/GenBank/DDBJ whole genome shotgun (WGS) entry which is preliminary data.</text>
</comment>
<dbReference type="EMBL" id="DRYK01000089">
    <property type="protein sequence ID" value="HHP68580.1"/>
    <property type="molecule type" value="Genomic_DNA"/>
</dbReference>
<keyword evidence="1" id="KW-1133">Transmembrane helix</keyword>
<dbReference type="InterPro" id="IPR003784">
    <property type="entry name" value="BioY"/>
</dbReference>
<feature type="transmembrane region" description="Helical" evidence="1">
    <location>
        <begin position="25"/>
        <end position="51"/>
    </location>
</feature>
<dbReference type="Gene3D" id="1.10.1760.20">
    <property type="match status" value="1"/>
</dbReference>
<dbReference type="Pfam" id="PF02632">
    <property type="entry name" value="BioY"/>
    <property type="match status" value="1"/>
</dbReference>
<keyword evidence="1" id="KW-0812">Transmembrane</keyword>